<organism evidence="1 2">
    <name type="scientific">Aliidiomarina soli</name>
    <dbReference type="NCBI Taxonomy" id="1928574"/>
    <lineage>
        <taxon>Bacteria</taxon>
        <taxon>Pseudomonadati</taxon>
        <taxon>Pseudomonadota</taxon>
        <taxon>Gammaproteobacteria</taxon>
        <taxon>Alteromonadales</taxon>
        <taxon>Idiomarinaceae</taxon>
        <taxon>Aliidiomarina</taxon>
    </lineage>
</organism>
<protein>
    <recommendedName>
        <fullName evidence="3">Lipoprotein</fullName>
    </recommendedName>
</protein>
<name>A0A432WFE4_9GAMM</name>
<evidence type="ECO:0000313" key="1">
    <source>
        <dbReference type="EMBL" id="RUO32484.1"/>
    </source>
</evidence>
<dbReference type="AlphaFoldDB" id="A0A432WFE4"/>
<gene>
    <name evidence="1" type="ORF">CWE14_10075</name>
</gene>
<dbReference type="PROSITE" id="PS51257">
    <property type="entry name" value="PROKAR_LIPOPROTEIN"/>
    <property type="match status" value="1"/>
</dbReference>
<proteinExistence type="predicted"/>
<evidence type="ECO:0008006" key="3">
    <source>
        <dbReference type="Google" id="ProtNLM"/>
    </source>
</evidence>
<keyword evidence="2" id="KW-1185">Reference proteome</keyword>
<sequence length="741" mass="83698">MRLFFVGIIAVVSAACSPSEETLTFNPEDGEKRRFQVISDASARAETMYGASSDSIKMEMLVDYRVTHEDGLRIDVSPKYMYADFRQGNFASTQQTDGNQDIRDVMEAGFYFKADPDTLEVTEFASNHRNDQFNANEPDLLLDVFRQDATRPGLGHGISIREGATQRVDGTEQLPPLTLTVRSFDEREVVMELQGENDEVKLFGILVAERQSGWLVRATLVSDMRVPDYNNSEVRSVASIYPAEWPYGMDLGFFSHASAMPGGSEEFFTNAREAEEISAEQVFSADSGFIEDFRDRMSLMYPHDSLTNDQAGKMEFSELTAFTLDGEPLDIEWQATDAFVYANYESGDIRSTVDAFALGWNQMHERLSELAYIEATLSWYPEQVEIVDMPLSADGSELRHGDAVVRFEPTEHEQVYRLSFEQGEKHSFMPAAEGASDSMFDYASLEGAPEWLELGESRVLAVAERGHFPMYLELFFEDGLPESINLIQMTEADQPAGQKTARFYDPDVIGNNPRIKPPENVYLRQQQADDFPFSTAPIGSFEVQDMDRPQAFLALTNEQVAACQLELASDELAWQEIESLERMLNGSNRVPDVTVLQLQSKDGRREYFYQQEVTTEITCHAEPAWQTLDWEPTETSWLIDIAVLPQVDLEAPAIDMLRQYRFIAANESRSNGRTLALLPPTAEEAELSYRDSALSDYLVDGQYLRLGGEVARIEQLTMSDEQITQTLVHRFPELPAFESED</sequence>
<dbReference type="EMBL" id="PIPO01000004">
    <property type="protein sequence ID" value="RUO32484.1"/>
    <property type="molecule type" value="Genomic_DNA"/>
</dbReference>
<dbReference type="Proteomes" id="UP000287823">
    <property type="component" value="Unassembled WGS sequence"/>
</dbReference>
<accession>A0A432WFE4</accession>
<evidence type="ECO:0000313" key="2">
    <source>
        <dbReference type="Proteomes" id="UP000287823"/>
    </source>
</evidence>
<reference evidence="1 2" key="1">
    <citation type="journal article" date="2011" name="Front. Microbiol.">
        <title>Genomic signatures of strain selection and enhancement in Bacillus atrophaeus var. globigii, a historical biowarfare simulant.</title>
        <authorList>
            <person name="Gibbons H.S."/>
            <person name="Broomall S.M."/>
            <person name="McNew L.A."/>
            <person name="Daligault H."/>
            <person name="Chapman C."/>
            <person name="Bruce D."/>
            <person name="Karavis M."/>
            <person name="Krepps M."/>
            <person name="McGregor P.A."/>
            <person name="Hong C."/>
            <person name="Park K.H."/>
            <person name="Akmal A."/>
            <person name="Feldman A."/>
            <person name="Lin J.S."/>
            <person name="Chang W.E."/>
            <person name="Higgs B.W."/>
            <person name="Demirev P."/>
            <person name="Lindquist J."/>
            <person name="Liem A."/>
            <person name="Fochler E."/>
            <person name="Read T.D."/>
            <person name="Tapia R."/>
            <person name="Johnson S."/>
            <person name="Bishop-Lilly K.A."/>
            <person name="Detter C."/>
            <person name="Han C."/>
            <person name="Sozhamannan S."/>
            <person name="Rosenzweig C.N."/>
            <person name="Skowronski E.W."/>
        </authorList>
    </citation>
    <scope>NUCLEOTIDE SEQUENCE [LARGE SCALE GENOMIC DNA]</scope>
    <source>
        <strain evidence="1 2">Y4G10-17</strain>
    </source>
</reference>
<comment type="caution">
    <text evidence="1">The sequence shown here is derived from an EMBL/GenBank/DDBJ whole genome shotgun (WGS) entry which is preliminary data.</text>
</comment>
<dbReference type="RefSeq" id="WP_126799259.1">
    <property type="nucleotide sequence ID" value="NZ_PIPO01000004.1"/>
</dbReference>